<dbReference type="Proteomes" id="UP001495910">
    <property type="component" value="Unassembled WGS sequence"/>
</dbReference>
<organism evidence="1 2">
    <name type="scientific">Collimonas rhizosphaerae</name>
    <dbReference type="NCBI Taxonomy" id="3126357"/>
    <lineage>
        <taxon>Bacteria</taxon>
        <taxon>Pseudomonadati</taxon>
        <taxon>Pseudomonadota</taxon>
        <taxon>Betaproteobacteria</taxon>
        <taxon>Burkholderiales</taxon>
        <taxon>Oxalobacteraceae</taxon>
        <taxon>Collimonas</taxon>
    </lineage>
</organism>
<keyword evidence="2" id="KW-1185">Reference proteome</keyword>
<accession>A0ABU9Q0T2</accession>
<gene>
    <name evidence="1" type="ORF">V8G57_20915</name>
</gene>
<proteinExistence type="predicted"/>
<protein>
    <submittedName>
        <fullName evidence="1">Uncharacterized protein</fullName>
    </submittedName>
</protein>
<evidence type="ECO:0000313" key="2">
    <source>
        <dbReference type="Proteomes" id="UP001495910"/>
    </source>
</evidence>
<sequence>MFSSDSIYVQIYTSHFLIQNMDSGAIVQIQRDQKFASPRMLIADFTMAEHQLRQAIKEIRRGFFKPNILMHPRELIDGGITQVEYRVFTELGLGSGAIKVGTWSGPVLNDVESVRKAIRDHKH</sequence>
<name>A0ABU9Q0T2_9BURK</name>
<dbReference type="RefSeq" id="WP_342831022.1">
    <property type="nucleotide sequence ID" value="NZ_JBANDC010000018.1"/>
</dbReference>
<evidence type="ECO:0000313" key="1">
    <source>
        <dbReference type="EMBL" id="MEM4989862.1"/>
    </source>
</evidence>
<dbReference type="EMBL" id="JBANDC010000018">
    <property type="protein sequence ID" value="MEM4989862.1"/>
    <property type="molecule type" value="Genomic_DNA"/>
</dbReference>
<reference evidence="1 2" key="1">
    <citation type="submission" date="2024-02" db="EMBL/GenBank/DDBJ databases">
        <title>Draft genome sequence of Collimonas sp. strain H4R21, an effective mineral-weathering bacterial strain isolated from the beech rhizosphere.</title>
        <authorList>
            <person name="Morin E."/>
            <person name="Uroz S."/>
            <person name="Leveau J.H.J."/>
            <person name="Kumar R."/>
            <person name="Rey M.W."/>
            <person name="Pham J."/>
        </authorList>
    </citation>
    <scope>NUCLEOTIDE SEQUENCE [LARGE SCALE GENOMIC DNA]</scope>
    <source>
        <strain evidence="1 2">H4R21</strain>
    </source>
</reference>
<comment type="caution">
    <text evidence="1">The sequence shown here is derived from an EMBL/GenBank/DDBJ whole genome shotgun (WGS) entry which is preliminary data.</text>
</comment>